<feature type="domain" description="Guanylate cyclase" evidence="8">
    <location>
        <begin position="130"/>
        <end position="273"/>
    </location>
</feature>
<evidence type="ECO:0000256" key="3">
    <source>
        <dbReference type="ARBA" id="ARBA00022741"/>
    </source>
</evidence>
<gene>
    <name evidence="9" type="ORF">DUNSADRAFT_16490</name>
</gene>
<dbReference type="InterPro" id="IPR001054">
    <property type="entry name" value="A/G_cyclase"/>
</dbReference>
<evidence type="ECO:0000256" key="6">
    <source>
        <dbReference type="ARBA" id="ARBA00023239"/>
    </source>
</evidence>
<accession>A0ABQ7G3H1</accession>
<dbReference type="Gene3D" id="3.30.70.1230">
    <property type="entry name" value="Nucleotide cyclase"/>
    <property type="match status" value="1"/>
</dbReference>
<reference evidence="9" key="1">
    <citation type="submission" date="2017-08" db="EMBL/GenBank/DDBJ databases">
        <authorList>
            <person name="Polle J.E."/>
            <person name="Barry K."/>
            <person name="Cushman J."/>
            <person name="Schmutz J."/>
            <person name="Tran D."/>
            <person name="Hathwaick L.T."/>
            <person name="Yim W.C."/>
            <person name="Jenkins J."/>
            <person name="Mckie-Krisberg Z.M."/>
            <person name="Prochnik S."/>
            <person name="Lindquist E."/>
            <person name="Dockter R.B."/>
            <person name="Adam C."/>
            <person name="Molina H."/>
            <person name="Bunkerborg J."/>
            <person name="Jin E."/>
            <person name="Buchheim M."/>
            <person name="Magnuson J."/>
        </authorList>
    </citation>
    <scope>NUCLEOTIDE SEQUENCE</scope>
    <source>
        <strain evidence="9">CCAP 19/18</strain>
    </source>
</reference>
<evidence type="ECO:0000313" key="10">
    <source>
        <dbReference type="Proteomes" id="UP000815325"/>
    </source>
</evidence>
<dbReference type="PROSITE" id="PS50125">
    <property type="entry name" value="GUANYLATE_CYCLASE_2"/>
    <property type="match status" value="1"/>
</dbReference>
<keyword evidence="2" id="KW-0812">Transmembrane</keyword>
<name>A0ABQ7G3H1_DUNSA</name>
<proteinExistence type="predicted"/>
<evidence type="ECO:0000256" key="7">
    <source>
        <dbReference type="SAM" id="MobiDB-lite"/>
    </source>
</evidence>
<evidence type="ECO:0000256" key="4">
    <source>
        <dbReference type="ARBA" id="ARBA00022989"/>
    </source>
</evidence>
<dbReference type="Proteomes" id="UP000815325">
    <property type="component" value="Unassembled WGS sequence"/>
</dbReference>
<dbReference type="InterPro" id="IPR050401">
    <property type="entry name" value="Cyclic_nucleotide_synthase"/>
</dbReference>
<dbReference type="PANTHER" id="PTHR11920">
    <property type="entry name" value="GUANYLYL CYCLASE"/>
    <property type="match status" value="1"/>
</dbReference>
<dbReference type="EMBL" id="MU070197">
    <property type="protein sequence ID" value="KAF5829148.1"/>
    <property type="molecule type" value="Genomic_DNA"/>
</dbReference>
<evidence type="ECO:0000256" key="2">
    <source>
        <dbReference type="ARBA" id="ARBA00022692"/>
    </source>
</evidence>
<dbReference type="InterPro" id="IPR029787">
    <property type="entry name" value="Nucleotide_cyclase"/>
</dbReference>
<evidence type="ECO:0000256" key="5">
    <source>
        <dbReference type="ARBA" id="ARBA00023136"/>
    </source>
</evidence>
<keyword evidence="6" id="KW-0456">Lyase</keyword>
<keyword evidence="3" id="KW-0547">Nucleotide-binding</keyword>
<keyword evidence="10" id="KW-1185">Reference proteome</keyword>
<keyword evidence="4" id="KW-1133">Transmembrane helix</keyword>
<keyword evidence="5" id="KW-0472">Membrane</keyword>
<protein>
    <submittedName>
        <fullName evidence="9">Nucleotide cyclase</fullName>
    </submittedName>
</protein>
<dbReference type="Pfam" id="PF00211">
    <property type="entry name" value="Guanylate_cyc"/>
    <property type="match status" value="1"/>
</dbReference>
<sequence length="423" mass="45791">MQHNLNLTNAALPRCATLENEVESPGKGSETREIPEPQPGTATDSTMHYFDVAVSLSDNSKGKRSPLTVVITDSTEHMRGRTVLTTLAEAQLELLSHIMPQHVIQFLAMESTEAVCEHVGQLARAHKSATLMFMDVCGFTAMSKEVEPVQVMIFLNTLFSHIDKLVDMYGVHKVETAGDCYIVAGGIMKQAADADGFRQIVEDHNPAESANNVMQFAKAVLNVAGQVQMPNTQEPVCIRIGMHTGDVVSGMIGTKLPKFSIFGDAVNTSSRMESTGVPGKIHVSEATRNLLPSEMWEATGGVEVKGKGQMKSYLWTPDTSRLSGGQGIDATSSIPLGHREAQQHVQGNSLPLPALRPAIRLLCSPLTSQATMSYDFPKETSDHLFLGAKAAGSSMPPSKIIKATQTLSQKLYKTGEHQEPLRL</sequence>
<feature type="region of interest" description="Disordered" evidence="7">
    <location>
        <begin position="18"/>
        <end position="44"/>
    </location>
</feature>
<dbReference type="CDD" id="cd07302">
    <property type="entry name" value="CHD"/>
    <property type="match status" value="1"/>
</dbReference>
<evidence type="ECO:0000256" key="1">
    <source>
        <dbReference type="ARBA" id="ARBA00004370"/>
    </source>
</evidence>
<dbReference type="PANTHER" id="PTHR11920:SF335">
    <property type="entry name" value="GUANYLATE CYCLASE"/>
    <property type="match status" value="1"/>
</dbReference>
<dbReference type="SUPFAM" id="SSF55073">
    <property type="entry name" value="Nucleotide cyclase"/>
    <property type="match status" value="1"/>
</dbReference>
<dbReference type="SMART" id="SM00044">
    <property type="entry name" value="CYCc"/>
    <property type="match status" value="1"/>
</dbReference>
<evidence type="ECO:0000259" key="8">
    <source>
        <dbReference type="PROSITE" id="PS50125"/>
    </source>
</evidence>
<comment type="subcellular location">
    <subcellularLocation>
        <location evidence="1">Membrane</location>
    </subcellularLocation>
</comment>
<comment type="caution">
    <text evidence="9">The sequence shown here is derived from an EMBL/GenBank/DDBJ whole genome shotgun (WGS) entry which is preliminary data.</text>
</comment>
<organism evidence="9 10">
    <name type="scientific">Dunaliella salina</name>
    <name type="common">Green alga</name>
    <name type="synonym">Protococcus salinus</name>
    <dbReference type="NCBI Taxonomy" id="3046"/>
    <lineage>
        <taxon>Eukaryota</taxon>
        <taxon>Viridiplantae</taxon>
        <taxon>Chlorophyta</taxon>
        <taxon>core chlorophytes</taxon>
        <taxon>Chlorophyceae</taxon>
        <taxon>CS clade</taxon>
        <taxon>Chlamydomonadales</taxon>
        <taxon>Dunaliellaceae</taxon>
        <taxon>Dunaliella</taxon>
    </lineage>
</organism>
<evidence type="ECO:0000313" key="9">
    <source>
        <dbReference type="EMBL" id="KAF5829148.1"/>
    </source>
</evidence>